<proteinExistence type="inferred from homology"/>
<gene>
    <name evidence="10" type="ORF">GGI19_003093</name>
</gene>
<comment type="caution">
    <text evidence="10">The sequence shown here is derived from an EMBL/GenBank/DDBJ whole genome shotgun (WGS) entry which is preliminary data.</text>
</comment>
<feature type="transmembrane region" description="Helical" evidence="9">
    <location>
        <begin position="165"/>
        <end position="187"/>
    </location>
</feature>
<keyword evidence="11" id="KW-1185">Reference proteome</keyword>
<evidence type="ECO:0000256" key="4">
    <source>
        <dbReference type="ARBA" id="ARBA00022692"/>
    </source>
</evidence>
<dbReference type="OrthoDB" id="6132759at2759"/>
<keyword evidence="6 9" id="KW-0472">Membrane</keyword>
<organism evidence="10 11">
    <name type="scientific">Coemansia pectinata</name>
    <dbReference type="NCBI Taxonomy" id="1052879"/>
    <lineage>
        <taxon>Eukaryota</taxon>
        <taxon>Fungi</taxon>
        <taxon>Fungi incertae sedis</taxon>
        <taxon>Zoopagomycota</taxon>
        <taxon>Kickxellomycotina</taxon>
        <taxon>Kickxellomycetes</taxon>
        <taxon>Kickxellales</taxon>
        <taxon>Kickxellaceae</taxon>
        <taxon>Coemansia</taxon>
    </lineage>
</organism>
<feature type="transmembrane region" description="Helical" evidence="9">
    <location>
        <begin position="127"/>
        <end position="145"/>
    </location>
</feature>
<dbReference type="GO" id="GO:0005886">
    <property type="term" value="C:plasma membrane"/>
    <property type="evidence" value="ECO:0007669"/>
    <property type="project" value="TreeGrafter"/>
</dbReference>
<feature type="transmembrane region" description="Helical" evidence="9">
    <location>
        <begin position="265"/>
        <end position="287"/>
    </location>
</feature>
<comment type="similarity">
    <text evidence="2 7">Belongs to the sodium:solute symporter (SSF) (TC 2.A.21) family.</text>
</comment>
<dbReference type="GO" id="GO:0015606">
    <property type="term" value="F:spermidine transmembrane transporter activity"/>
    <property type="evidence" value="ECO:0007669"/>
    <property type="project" value="TreeGrafter"/>
</dbReference>
<feature type="transmembrane region" description="Helical" evidence="9">
    <location>
        <begin position="234"/>
        <end position="253"/>
    </location>
</feature>
<dbReference type="InterPro" id="IPR050277">
    <property type="entry name" value="Sodium:Solute_Symporter"/>
</dbReference>
<feature type="transmembrane region" description="Helical" evidence="9">
    <location>
        <begin position="356"/>
        <end position="375"/>
    </location>
</feature>
<feature type="transmembrane region" description="Helical" evidence="9">
    <location>
        <begin position="14"/>
        <end position="33"/>
    </location>
</feature>
<protein>
    <submittedName>
        <fullName evidence="10">Uncharacterized protein</fullName>
    </submittedName>
</protein>
<dbReference type="EMBL" id="JANBUH010000186">
    <property type="protein sequence ID" value="KAJ2753492.1"/>
    <property type="molecule type" value="Genomic_DNA"/>
</dbReference>
<accession>A0A9W8L9P8</accession>
<evidence type="ECO:0000256" key="3">
    <source>
        <dbReference type="ARBA" id="ARBA00022448"/>
    </source>
</evidence>
<dbReference type="PANTHER" id="PTHR48086:SF10">
    <property type="entry name" value="AGR155CP"/>
    <property type="match status" value="1"/>
</dbReference>
<feature type="transmembrane region" description="Helical" evidence="9">
    <location>
        <begin position="53"/>
        <end position="73"/>
    </location>
</feature>
<dbReference type="AlphaFoldDB" id="A0A9W8L9P8"/>
<evidence type="ECO:0000256" key="6">
    <source>
        <dbReference type="ARBA" id="ARBA00023136"/>
    </source>
</evidence>
<evidence type="ECO:0000256" key="9">
    <source>
        <dbReference type="SAM" id="Phobius"/>
    </source>
</evidence>
<keyword evidence="4 9" id="KW-0812">Transmembrane</keyword>
<reference evidence="10" key="1">
    <citation type="submission" date="2022-07" db="EMBL/GenBank/DDBJ databases">
        <title>Phylogenomic reconstructions and comparative analyses of Kickxellomycotina fungi.</title>
        <authorList>
            <person name="Reynolds N.K."/>
            <person name="Stajich J.E."/>
            <person name="Barry K."/>
            <person name="Grigoriev I.V."/>
            <person name="Crous P."/>
            <person name="Smith M.E."/>
        </authorList>
    </citation>
    <scope>NUCLEOTIDE SEQUENCE</scope>
    <source>
        <strain evidence="10">BCRC 34297</strain>
    </source>
</reference>
<dbReference type="Pfam" id="PF00474">
    <property type="entry name" value="SSF"/>
    <property type="match status" value="1"/>
</dbReference>
<comment type="subcellular location">
    <subcellularLocation>
        <location evidence="1">Membrane</location>
        <topology evidence="1">Multi-pass membrane protein</topology>
    </subcellularLocation>
</comment>
<dbReference type="PANTHER" id="PTHR48086">
    <property type="entry name" value="SODIUM/PROLINE SYMPORTER-RELATED"/>
    <property type="match status" value="1"/>
</dbReference>
<dbReference type="PROSITE" id="PS50283">
    <property type="entry name" value="NA_SOLUT_SYMP_3"/>
    <property type="match status" value="1"/>
</dbReference>
<dbReference type="InterPro" id="IPR038377">
    <property type="entry name" value="Na/Glc_symporter_sf"/>
</dbReference>
<evidence type="ECO:0000313" key="11">
    <source>
        <dbReference type="Proteomes" id="UP001140011"/>
    </source>
</evidence>
<dbReference type="Gene3D" id="1.20.1730.10">
    <property type="entry name" value="Sodium/glucose cotransporter"/>
    <property type="match status" value="1"/>
</dbReference>
<evidence type="ECO:0000256" key="1">
    <source>
        <dbReference type="ARBA" id="ARBA00004141"/>
    </source>
</evidence>
<feature type="transmembrane region" description="Helical" evidence="9">
    <location>
        <begin position="85"/>
        <end position="106"/>
    </location>
</feature>
<feature type="transmembrane region" description="Helical" evidence="9">
    <location>
        <begin position="381"/>
        <end position="402"/>
    </location>
</feature>
<evidence type="ECO:0000256" key="8">
    <source>
        <dbReference type="SAM" id="MobiDB-lite"/>
    </source>
</evidence>
<name>A0A9W8L9P8_9FUNG</name>
<dbReference type="Proteomes" id="UP001140011">
    <property type="component" value="Unassembled WGS sequence"/>
</dbReference>
<keyword evidence="5 9" id="KW-1133">Transmembrane helix</keyword>
<evidence type="ECO:0000256" key="2">
    <source>
        <dbReference type="ARBA" id="ARBA00006434"/>
    </source>
</evidence>
<feature type="transmembrane region" description="Helical" evidence="9">
    <location>
        <begin position="414"/>
        <end position="436"/>
    </location>
</feature>
<feature type="transmembrane region" description="Helical" evidence="9">
    <location>
        <begin position="194"/>
        <end position="214"/>
    </location>
</feature>
<keyword evidence="3" id="KW-0813">Transport</keyword>
<feature type="compositionally biased region" description="Basic and acidic residues" evidence="8">
    <location>
        <begin position="505"/>
        <end position="514"/>
    </location>
</feature>
<sequence>MSESSSSPKVSSPAANALIYVTLVCFLALGIVAGWRSHRNAGLFLKAIRSQSVLALTLNFLAVNIGSGIFFSLPQVGTIAGITGVFAYAFASGAPLFIFAVLGPLFRKHNSKQWSMTAFIMERYGRPLHLVYSLICTLFVGMYMVSELTTIYSVYELLTPLHPLVPMIILCVVTTIYTAFGGVFASLMTDAIQCVLILVLIIVAVVVVSVNVRPSKEDIDRVGLVKPTKMGGELFVILTLAIGFSNMYHQGFWQRTFASRNDRDLRWATFFGFWLVFIVATLVGMSGPLAAWAGTWSPDSGVPGSSAFFTLIASMAGWVSGLTLVLSTSLSCCAIDTCQTAMFASLYDMAEQKVNIWVVRATVVVLNVPIIFLAMRAPDILQVYLLADLLACATILPVLFGLVKRLNFVHWTDALVGCFGGIIAVGVFGQAYLGNVHDGWRLLLLDGGLYVEDERVLGAFCVAPLGSVVFTFFFAGLRRLVTRLLGRQQYLYTNNIAESSDEDRETTLEKECASEKPPVTSS</sequence>
<feature type="transmembrane region" description="Helical" evidence="9">
    <location>
        <begin position="456"/>
        <end position="477"/>
    </location>
</feature>
<feature type="region of interest" description="Disordered" evidence="8">
    <location>
        <begin position="499"/>
        <end position="522"/>
    </location>
</feature>
<evidence type="ECO:0000256" key="7">
    <source>
        <dbReference type="RuleBase" id="RU362091"/>
    </source>
</evidence>
<evidence type="ECO:0000313" key="10">
    <source>
        <dbReference type="EMBL" id="KAJ2753492.1"/>
    </source>
</evidence>
<feature type="transmembrane region" description="Helical" evidence="9">
    <location>
        <begin position="307"/>
        <end position="335"/>
    </location>
</feature>
<dbReference type="InterPro" id="IPR001734">
    <property type="entry name" value="Na/solute_symporter"/>
</dbReference>
<evidence type="ECO:0000256" key="5">
    <source>
        <dbReference type="ARBA" id="ARBA00022989"/>
    </source>
</evidence>